<protein>
    <submittedName>
        <fullName evidence="1">Uncharacterized protein</fullName>
    </submittedName>
</protein>
<name>A0A6S4Q0A9_VIBVL</name>
<evidence type="ECO:0000313" key="1">
    <source>
        <dbReference type="EMBL" id="BBE38843.1"/>
    </source>
</evidence>
<organism evidence="1">
    <name type="scientific">Vibrio vulnificus</name>
    <dbReference type="NCBI Taxonomy" id="672"/>
    <lineage>
        <taxon>Bacteria</taxon>
        <taxon>Pseudomonadati</taxon>
        <taxon>Pseudomonadota</taxon>
        <taxon>Gammaproteobacteria</taxon>
        <taxon>Vibrionales</taxon>
        <taxon>Vibrionaceae</taxon>
        <taxon>Vibrio</taxon>
    </lineage>
</organism>
<dbReference type="AlphaFoldDB" id="A0A6S4Q0A9"/>
<reference evidence="1" key="1">
    <citation type="submission" date="2011-01" db="EMBL/GenBank/DDBJ databases">
        <title>Evolutionary Significance of Chromosomal Super-Integrons in Vibrio vulnificus Strains.</title>
        <authorList>
            <person name="Shu H.Y."/>
            <person name="Wu K.M."/>
            <person name="Liu T.T."/>
            <person name="Liu Y.M."/>
            <person name="Liao T.L."/>
            <person name="Hor L.I."/>
            <person name="Tsai S.F."/>
            <person name="Chen C.Y."/>
        </authorList>
    </citation>
    <scope>NUCLEOTIDE SEQUENCE</scope>
    <source>
        <strain evidence="1">CECT4999</strain>
    </source>
</reference>
<dbReference type="EMBL" id="AB609751">
    <property type="protein sequence ID" value="BBE38843.1"/>
    <property type="molecule type" value="Genomic_DNA"/>
</dbReference>
<sequence length="140" mass="16423">MIKDQAGREIKPISPVLMNYDSNDYYIFCSSYVFDIRLFSDFDADSCLFIYDLESFHNDMLQSMSKHINIKSFGFGPVSYIDPVLDAEVGELCVCSSKDIKYIYQKEFRHVFFGDERNYLPENIYLDMPQTKSYTEVFSL</sequence>
<accession>A0A6S4Q0A9</accession>
<proteinExistence type="predicted"/>